<organism evidence="2 3">
    <name type="scientific">Varroa destructor</name>
    <name type="common">Honeybee mite</name>
    <dbReference type="NCBI Taxonomy" id="109461"/>
    <lineage>
        <taxon>Eukaryota</taxon>
        <taxon>Metazoa</taxon>
        <taxon>Ecdysozoa</taxon>
        <taxon>Arthropoda</taxon>
        <taxon>Chelicerata</taxon>
        <taxon>Arachnida</taxon>
        <taxon>Acari</taxon>
        <taxon>Parasitiformes</taxon>
        <taxon>Mesostigmata</taxon>
        <taxon>Gamasina</taxon>
        <taxon>Dermanyssoidea</taxon>
        <taxon>Varroidae</taxon>
        <taxon>Varroa</taxon>
    </lineage>
</organism>
<dbReference type="RefSeq" id="XP_022655297.1">
    <property type="nucleotide sequence ID" value="XM_022799562.1"/>
</dbReference>
<proteinExistence type="predicted"/>
<evidence type="ECO:0000313" key="2">
    <source>
        <dbReference type="EnsemblMetazoa" id="XP_022655299"/>
    </source>
</evidence>
<feature type="compositionally biased region" description="Acidic residues" evidence="1">
    <location>
        <begin position="567"/>
        <end position="577"/>
    </location>
</feature>
<name>A0A7M7JT61_VARDE</name>
<dbReference type="EnsemblMetazoa" id="XM_022799562">
    <property type="protein sequence ID" value="XP_022655297"/>
    <property type="gene ID" value="LOC111247955"/>
</dbReference>
<dbReference type="RefSeq" id="XP_022655298.1">
    <property type="nucleotide sequence ID" value="XM_022799563.1"/>
</dbReference>
<dbReference type="AlphaFoldDB" id="A0A7M7JT61"/>
<dbReference type="InParanoid" id="A0A7M7JT61"/>
<dbReference type="EnsemblMetazoa" id="XM_022799564">
    <property type="protein sequence ID" value="XP_022655299"/>
    <property type="gene ID" value="LOC111247955"/>
</dbReference>
<evidence type="ECO:0000256" key="1">
    <source>
        <dbReference type="SAM" id="MobiDB-lite"/>
    </source>
</evidence>
<dbReference type="OrthoDB" id="6503573at2759"/>
<evidence type="ECO:0008006" key="4">
    <source>
        <dbReference type="Google" id="ProtNLM"/>
    </source>
</evidence>
<feature type="compositionally biased region" description="Basic and acidic residues" evidence="1">
    <location>
        <begin position="489"/>
        <end position="522"/>
    </location>
</feature>
<sequence length="648" mass="71552">MAMLESETEDLDPPHPTRQALLRSLQEPLPPQPLSYWGSLRYTAQWYTDKVVQMLINVQKSVIEPYEIYDSIVRQILTSRLLLPEDRAFVESVLNSETNLASLDERRKWPETHRARCLVSTLAVFGVLLCLRRNSKLRLISLVTALGVTASKFLSVSMLKLSILQLTAVQSMQSSLLKWALVQIKDDESFHAQGTQTGPSAACSSSNVHIPSSAVLIGIETMAREDSELFARNVFETLQTECLLWQAVSRETRAALLKDDLELIMPATLDDCKTACPKLFQSEGLAESTDNFSYGAVLSLKTLNDLHRSECLRNLCLALVQRCHLSLRSVFLCKKALDTVVALQGDKYDFLCREHTELKAKQSSLFTRLNTQYRNGNSKSKYSDCDVSVRMLCTNLERCLQLATAIHYEIQEGQEPGSVPSLGAINELIEILNGNLTQSVSFSADLQLRVNNKRQQRSGSRLIDSRKASIEMIGSQPSPTDLESLPSGPEHDEVYFGKTDSQRRSDAVDGGDRNRDFEDRDPSGASLAPPVLSQLKDVLKAKEVERIEREAAAMKRLGLEELPSSESENDLDDNNDDLELRESRQSKMRPMSSGGPLPNAGHTGFTPSLASQVAAAAGAVKSFGGNAAAGAADDYIYETDSDNGDNAA</sequence>
<dbReference type="EnsemblMetazoa" id="XM_022799563">
    <property type="protein sequence ID" value="XP_022655298"/>
    <property type="gene ID" value="LOC111247955"/>
</dbReference>
<feature type="region of interest" description="Disordered" evidence="1">
    <location>
        <begin position="468"/>
        <end position="531"/>
    </location>
</feature>
<evidence type="ECO:0000313" key="3">
    <source>
        <dbReference type="Proteomes" id="UP000594260"/>
    </source>
</evidence>
<dbReference type="GeneID" id="111247955"/>
<dbReference type="RefSeq" id="XP_022655299.1">
    <property type="nucleotide sequence ID" value="XM_022799564.1"/>
</dbReference>
<accession>A0A7M7JT61</accession>
<protein>
    <recommendedName>
        <fullName evidence="4">Vezatin</fullName>
    </recommendedName>
</protein>
<reference evidence="2" key="1">
    <citation type="submission" date="2021-01" db="UniProtKB">
        <authorList>
            <consortium name="EnsemblMetazoa"/>
        </authorList>
    </citation>
    <scope>IDENTIFICATION</scope>
</reference>
<feature type="region of interest" description="Disordered" evidence="1">
    <location>
        <begin position="558"/>
        <end position="605"/>
    </location>
</feature>
<dbReference type="Proteomes" id="UP000594260">
    <property type="component" value="Unplaced"/>
</dbReference>
<dbReference type="KEGG" id="vde:111247955"/>
<keyword evidence="3" id="KW-1185">Reference proteome</keyword>